<evidence type="ECO:0000259" key="2">
    <source>
        <dbReference type="PROSITE" id="PS50937"/>
    </source>
</evidence>
<dbReference type="PANTHER" id="PTHR30204">
    <property type="entry name" value="REDOX-CYCLING DRUG-SENSING TRANSCRIPTIONAL ACTIVATOR SOXR"/>
    <property type="match status" value="1"/>
</dbReference>
<dbReference type="EMBL" id="VIWX01000005">
    <property type="protein sequence ID" value="TWF93519.1"/>
    <property type="molecule type" value="Genomic_DNA"/>
</dbReference>
<keyword evidence="4" id="KW-1185">Reference proteome</keyword>
<dbReference type="InterPro" id="IPR047057">
    <property type="entry name" value="MerR_fam"/>
</dbReference>
<dbReference type="CDD" id="cd00592">
    <property type="entry name" value="HTH_MerR-like"/>
    <property type="match status" value="1"/>
</dbReference>
<dbReference type="Proteomes" id="UP000316184">
    <property type="component" value="Unassembled WGS sequence"/>
</dbReference>
<dbReference type="Gene3D" id="1.10.1660.10">
    <property type="match status" value="1"/>
</dbReference>
<reference evidence="3 4" key="1">
    <citation type="submission" date="2019-06" db="EMBL/GenBank/DDBJ databases">
        <title>Sequencing the genomes of 1000 actinobacteria strains.</title>
        <authorList>
            <person name="Klenk H.-P."/>
        </authorList>
    </citation>
    <scope>NUCLEOTIDE SEQUENCE [LARGE SCALE GENOMIC DNA]</scope>
    <source>
        <strain evidence="3 4">DSM 46699</strain>
    </source>
</reference>
<dbReference type="GO" id="GO:0003677">
    <property type="term" value="F:DNA binding"/>
    <property type="evidence" value="ECO:0007669"/>
    <property type="project" value="UniProtKB-KW"/>
</dbReference>
<dbReference type="PROSITE" id="PS50937">
    <property type="entry name" value="HTH_MERR_2"/>
    <property type="match status" value="1"/>
</dbReference>
<dbReference type="GO" id="GO:0003700">
    <property type="term" value="F:DNA-binding transcription factor activity"/>
    <property type="evidence" value="ECO:0007669"/>
    <property type="project" value="InterPro"/>
</dbReference>
<sequence>MAWSTREIADLTNTTVKAVRHYHEIGLLDVPERTSNGYKQYGVSHLIRLVQIKRLSDLGLPLSQIASLLRADAEPDEAISALDAELEETIDRLTRIRSELAVIRRHDARPDVPTDFAPISGEFTDTQRSMLAVYSTIFSESDLAEFREMLAEPEETDMEFELLPADADDAALDQLAERMAPVVRRNRQRHPRLVNPAANSPRGRELAESTMAHAVAELYNRAQITVLQRVYAILEQDGAE</sequence>
<keyword evidence="1" id="KW-0238">DNA-binding</keyword>
<evidence type="ECO:0000313" key="3">
    <source>
        <dbReference type="EMBL" id="TWF93519.1"/>
    </source>
</evidence>
<dbReference type="Pfam" id="PF13411">
    <property type="entry name" value="MerR_1"/>
    <property type="match status" value="1"/>
</dbReference>
<dbReference type="PANTHER" id="PTHR30204:SF93">
    <property type="entry name" value="HTH MERR-TYPE DOMAIN-CONTAINING PROTEIN"/>
    <property type="match status" value="1"/>
</dbReference>
<gene>
    <name evidence="3" type="ORF">FHU35_15363</name>
</gene>
<accession>A0A561U2D3</accession>
<evidence type="ECO:0000256" key="1">
    <source>
        <dbReference type="ARBA" id="ARBA00023125"/>
    </source>
</evidence>
<dbReference type="SUPFAM" id="SSF46955">
    <property type="entry name" value="Putative DNA-binding domain"/>
    <property type="match status" value="1"/>
</dbReference>
<dbReference type="SMART" id="SM00422">
    <property type="entry name" value="HTH_MERR"/>
    <property type="match status" value="1"/>
</dbReference>
<feature type="domain" description="HTH merR-type" evidence="2">
    <location>
        <begin position="2"/>
        <end position="71"/>
    </location>
</feature>
<evidence type="ECO:0000313" key="4">
    <source>
        <dbReference type="Proteomes" id="UP000316184"/>
    </source>
</evidence>
<dbReference type="OrthoDB" id="4569196at2"/>
<proteinExistence type="predicted"/>
<dbReference type="RefSeq" id="WP_145743353.1">
    <property type="nucleotide sequence ID" value="NZ_VIWX01000005.1"/>
</dbReference>
<comment type="caution">
    <text evidence="3">The sequence shown here is derived from an EMBL/GenBank/DDBJ whole genome shotgun (WGS) entry which is preliminary data.</text>
</comment>
<protein>
    <submittedName>
        <fullName evidence="3">MerR family transcriptional regulator</fullName>
    </submittedName>
</protein>
<dbReference type="InterPro" id="IPR009061">
    <property type="entry name" value="DNA-bd_dom_put_sf"/>
</dbReference>
<name>A0A561U2D3_9PSEU</name>
<dbReference type="AlphaFoldDB" id="A0A561U2D3"/>
<organism evidence="3 4">
    <name type="scientific">Saccharopolyspora dendranthemae</name>
    <dbReference type="NCBI Taxonomy" id="1181886"/>
    <lineage>
        <taxon>Bacteria</taxon>
        <taxon>Bacillati</taxon>
        <taxon>Actinomycetota</taxon>
        <taxon>Actinomycetes</taxon>
        <taxon>Pseudonocardiales</taxon>
        <taxon>Pseudonocardiaceae</taxon>
        <taxon>Saccharopolyspora</taxon>
    </lineage>
</organism>
<dbReference type="InterPro" id="IPR000551">
    <property type="entry name" value="MerR-type_HTH_dom"/>
</dbReference>